<keyword evidence="2" id="KW-1185">Reference proteome</keyword>
<proteinExistence type="predicted"/>
<dbReference type="Proteomes" id="UP000305401">
    <property type="component" value="Unassembled WGS sequence"/>
</dbReference>
<dbReference type="EMBL" id="SSTG01000043">
    <property type="protein sequence ID" value="THG52690.1"/>
    <property type="molecule type" value="Genomic_DNA"/>
</dbReference>
<evidence type="ECO:0000313" key="1">
    <source>
        <dbReference type="EMBL" id="THG52690.1"/>
    </source>
</evidence>
<name>A0AC61S6K1_9BACT</name>
<accession>A0AC61S6K1</accession>
<comment type="caution">
    <text evidence="1">The sequence shown here is derived from an EMBL/GenBank/DDBJ whole genome shotgun (WGS) entry which is preliminary data.</text>
</comment>
<protein>
    <submittedName>
        <fullName evidence="1">DJ-1/PfpI family protein</fullName>
    </submittedName>
</protein>
<evidence type="ECO:0000313" key="2">
    <source>
        <dbReference type="Proteomes" id="UP000305401"/>
    </source>
</evidence>
<organism evidence="1 2">
    <name type="scientific">Muribaculum caecicola</name>
    <dbReference type="NCBI Taxonomy" id="3038144"/>
    <lineage>
        <taxon>Bacteria</taxon>
        <taxon>Pseudomonadati</taxon>
        <taxon>Bacteroidota</taxon>
        <taxon>Bacteroidia</taxon>
        <taxon>Bacteroidales</taxon>
        <taxon>Muribaculaceae</taxon>
        <taxon>Muribaculum</taxon>
    </lineage>
</organism>
<reference evidence="1" key="1">
    <citation type="submission" date="2019-04" db="EMBL/GenBank/DDBJ databases">
        <title>Microbes associate with the intestines of laboratory mice.</title>
        <authorList>
            <person name="Navarre W."/>
            <person name="Wong E."/>
            <person name="Huang K.C."/>
            <person name="Tropini C."/>
            <person name="Ng K."/>
            <person name="Yu B."/>
        </authorList>
    </citation>
    <scope>NUCLEOTIDE SEQUENCE</scope>
    <source>
        <strain evidence="1">NM86_A22</strain>
    </source>
</reference>
<sequence>MAKSYIFLADGFEEVEAMATLDIMRRAQMEVETVSITGNPVVTGAHGVAVQADICISEISVEAADEAEWIVLPGGMPGATNLASCGRLGNMITSQFEHDRKIAAICASPAVVLGPLGVLRGQDAACYPSFKDDLEKCGAVYVPQPVVSSGNIITGSGPGATFLFGLAIVAASLGDDVAASVASGMLL</sequence>
<gene>
    <name evidence="1" type="ORF">E5990_04985</name>
</gene>